<reference evidence="1 2" key="1">
    <citation type="submission" date="2013-07" db="EMBL/GenBank/DDBJ databases">
        <title>Comparative Genomic and Metabolomic Analysis of Twelve Strains of Pseudoalteromonas luteoviolacea.</title>
        <authorList>
            <person name="Vynne N.G."/>
            <person name="Mansson M."/>
            <person name="Gram L."/>
        </authorList>
    </citation>
    <scope>NUCLEOTIDE SEQUENCE [LARGE SCALE GENOMIC DNA]</scope>
    <source>
        <strain evidence="1 2">DSM 6061</strain>
    </source>
</reference>
<evidence type="ECO:0000313" key="1">
    <source>
        <dbReference type="EMBL" id="KZN37784.1"/>
    </source>
</evidence>
<dbReference type="AlphaFoldDB" id="A0A166WRA0"/>
<comment type="caution">
    <text evidence="1">The sequence shown here is derived from an EMBL/GenBank/DDBJ whole genome shotgun (WGS) entry which is preliminary data.</text>
</comment>
<dbReference type="EMBL" id="AUYB01000103">
    <property type="protein sequence ID" value="KZN37784.1"/>
    <property type="molecule type" value="Genomic_DNA"/>
</dbReference>
<name>A0A166WRA0_9GAMM</name>
<gene>
    <name evidence="1" type="ORF">N475_02910</name>
</gene>
<evidence type="ECO:0000313" key="2">
    <source>
        <dbReference type="Proteomes" id="UP000076643"/>
    </source>
</evidence>
<sequence>MTQIGYFTSLKMLKATGIRELLTIWSGGSLSIAMGKAQKA</sequence>
<accession>A0A166WRA0</accession>
<keyword evidence="2" id="KW-1185">Reference proteome</keyword>
<proteinExistence type="predicted"/>
<organism evidence="1 2">
    <name type="scientific">Pseudoalteromonas luteoviolacea DSM 6061</name>
    <dbReference type="NCBI Taxonomy" id="1365250"/>
    <lineage>
        <taxon>Bacteria</taxon>
        <taxon>Pseudomonadati</taxon>
        <taxon>Pseudomonadota</taxon>
        <taxon>Gammaproteobacteria</taxon>
        <taxon>Alteromonadales</taxon>
        <taxon>Pseudoalteromonadaceae</taxon>
        <taxon>Pseudoalteromonas</taxon>
    </lineage>
</organism>
<protein>
    <submittedName>
        <fullName evidence="1">Uncharacterized protein</fullName>
    </submittedName>
</protein>
<dbReference type="Proteomes" id="UP000076643">
    <property type="component" value="Unassembled WGS sequence"/>
</dbReference>